<dbReference type="STRING" id="582851.GCA_900162665_04602"/>
<comment type="caution">
    <text evidence="2">The sequence shown here is derived from an EMBL/GenBank/DDBJ whole genome shotgun (WGS) entry which is preliminary data.</text>
</comment>
<feature type="transmembrane region" description="Helical" evidence="1">
    <location>
        <begin position="82"/>
        <end position="102"/>
    </location>
</feature>
<accession>A0A511ZMA6</accession>
<gene>
    <name evidence="2" type="ORF">OSO01_33200</name>
</gene>
<evidence type="ECO:0000313" key="3">
    <source>
        <dbReference type="Proteomes" id="UP000321558"/>
    </source>
</evidence>
<sequence>MRKVIMILITMIIQLLLILAITVIYHFSFIDTLFVTCFLILCLTWIISYFGNYNGNNQQVSDRYQGGTDYKVKVFRLRLNPVLIGIYLFSTLGILFSFLYYIPYFI</sequence>
<feature type="transmembrane region" description="Helical" evidence="1">
    <location>
        <begin position="7"/>
        <end position="27"/>
    </location>
</feature>
<proteinExistence type="predicted"/>
<keyword evidence="3" id="KW-1185">Reference proteome</keyword>
<dbReference type="EMBL" id="BJYM01000014">
    <property type="protein sequence ID" value="GEN88581.1"/>
    <property type="molecule type" value="Genomic_DNA"/>
</dbReference>
<protein>
    <recommendedName>
        <fullName evidence="4">DUF3899 domain-containing protein</fullName>
    </recommendedName>
</protein>
<organism evidence="2 3">
    <name type="scientific">Oceanobacillus sojae</name>
    <dbReference type="NCBI Taxonomy" id="582851"/>
    <lineage>
        <taxon>Bacteria</taxon>
        <taxon>Bacillati</taxon>
        <taxon>Bacillota</taxon>
        <taxon>Bacilli</taxon>
        <taxon>Bacillales</taxon>
        <taxon>Bacillaceae</taxon>
        <taxon>Oceanobacillus</taxon>
    </lineage>
</organism>
<keyword evidence="1" id="KW-1133">Transmembrane helix</keyword>
<keyword evidence="1" id="KW-0812">Transmembrane</keyword>
<feature type="transmembrane region" description="Helical" evidence="1">
    <location>
        <begin position="33"/>
        <end position="53"/>
    </location>
</feature>
<evidence type="ECO:0000256" key="1">
    <source>
        <dbReference type="SAM" id="Phobius"/>
    </source>
</evidence>
<dbReference type="Proteomes" id="UP000321558">
    <property type="component" value="Unassembled WGS sequence"/>
</dbReference>
<reference evidence="2 3" key="1">
    <citation type="submission" date="2019-07" db="EMBL/GenBank/DDBJ databases">
        <title>Whole genome shotgun sequence of Oceanobacillus sojae NBRC 105379.</title>
        <authorList>
            <person name="Hosoyama A."/>
            <person name="Uohara A."/>
            <person name="Ohji S."/>
            <person name="Ichikawa N."/>
        </authorList>
    </citation>
    <scope>NUCLEOTIDE SEQUENCE [LARGE SCALE GENOMIC DNA]</scope>
    <source>
        <strain evidence="2 3">NBRC 105379</strain>
    </source>
</reference>
<name>A0A511ZMA6_9BACI</name>
<evidence type="ECO:0008006" key="4">
    <source>
        <dbReference type="Google" id="ProtNLM"/>
    </source>
</evidence>
<keyword evidence="1" id="KW-0472">Membrane</keyword>
<dbReference type="AlphaFoldDB" id="A0A511ZMA6"/>
<evidence type="ECO:0000313" key="2">
    <source>
        <dbReference type="EMBL" id="GEN88581.1"/>
    </source>
</evidence>